<proteinExistence type="predicted"/>
<name>A0A382QZZ4_9ZZZZ</name>
<evidence type="ECO:0000313" key="2">
    <source>
        <dbReference type="EMBL" id="SVC90557.1"/>
    </source>
</evidence>
<sequence length="47" mass="5176">MPAMIVLAGVIWHYWLAVPLVAGGVALCIATLVGYFQKVSSTRYPRR</sequence>
<gene>
    <name evidence="2" type="ORF">METZ01_LOCUS343411</name>
</gene>
<reference evidence="2" key="1">
    <citation type="submission" date="2018-05" db="EMBL/GenBank/DDBJ databases">
        <authorList>
            <person name="Lanie J.A."/>
            <person name="Ng W.-L."/>
            <person name="Kazmierczak K.M."/>
            <person name="Andrzejewski T.M."/>
            <person name="Davidsen T.M."/>
            <person name="Wayne K.J."/>
            <person name="Tettelin H."/>
            <person name="Glass J.I."/>
            <person name="Rusch D."/>
            <person name="Podicherti R."/>
            <person name="Tsui H.-C.T."/>
            <person name="Winkler M.E."/>
        </authorList>
    </citation>
    <scope>NUCLEOTIDE SEQUENCE</scope>
</reference>
<feature type="transmembrane region" description="Helical" evidence="1">
    <location>
        <begin position="12"/>
        <end position="36"/>
    </location>
</feature>
<organism evidence="2">
    <name type="scientific">marine metagenome</name>
    <dbReference type="NCBI Taxonomy" id="408172"/>
    <lineage>
        <taxon>unclassified sequences</taxon>
        <taxon>metagenomes</taxon>
        <taxon>ecological metagenomes</taxon>
    </lineage>
</organism>
<keyword evidence="1" id="KW-0812">Transmembrane</keyword>
<accession>A0A382QZZ4</accession>
<dbReference type="AlphaFoldDB" id="A0A382QZZ4"/>
<dbReference type="EMBL" id="UINC01117845">
    <property type="protein sequence ID" value="SVC90557.1"/>
    <property type="molecule type" value="Genomic_DNA"/>
</dbReference>
<evidence type="ECO:0000256" key="1">
    <source>
        <dbReference type="SAM" id="Phobius"/>
    </source>
</evidence>
<keyword evidence="1" id="KW-1133">Transmembrane helix</keyword>
<keyword evidence="1" id="KW-0472">Membrane</keyword>
<protein>
    <submittedName>
        <fullName evidence="2">Uncharacterized protein</fullName>
    </submittedName>
</protein>